<proteinExistence type="predicted"/>
<protein>
    <submittedName>
        <fullName evidence="1">Uncharacterized protein</fullName>
    </submittedName>
</protein>
<name>A0AAE8ZY55_CAEBR</name>
<accession>A0AAE8ZY55</accession>
<dbReference type="EMBL" id="CP090896">
    <property type="protein sequence ID" value="ULT82930.1"/>
    <property type="molecule type" value="Genomic_DNA"/>
</dbReference>
<gene>
    <name evidence="1" type="ORF">L3Y34_012283</name>
</gene>
<reference evidence="1 2" key="1">
    <citation type="submission" date="2022-05" db="EMBL/GenBank/DDBJ databases">
        <title>Chromosome-level reference genomes for two strains of Caenorhabditis briggsae: an improved platform for comparative genomics.</title>
        <authorList>
            <person name="Stevens L."/>
            <person name="Andersen E.C."/>
        </authorList>
    </citation>
    <scope>NUCLEOTIDE SEQUENCE [LARGE SCALE GENOMIC DNA]</scope>
    <source>
        <strain evidence="1">QX1410_ONT</strain>
        <tissue evidence="1">Whole-organism</tissue>
    </source>
</reference>
<dbReference type="Proteomes" id="UP000827892">
    <property type="component" value="Chromosome X"/>
</dbReference>
<organism evidence="1 2">
    <name type="scientific">Caenorhabditis briggsae</name>
    <dbReference type="NCBI Taxonomy" id="6238"/>
    <lineage>
        <taxon>Eukaryota</taxon>
        <taxon>Metazoa</taxon>
        <taxon>Ecdysozoa</taxon>
        <taxon>Nematoda</taxon>
        <taxon>Chromadorea</taxon>
        <taxon>Rhabditida</taxon>
        <taxon>Rhabditina</taxon>
        <taxon>Rhabditomorpha</taxon>
        <taxon>Rhabditoidea</taxon>
        <taxon>Rhabditidae</taxon>
        <taxon>Peloderinae</taxon>
        <taxon>Caenorhabditis</taxon>
    </lineage>
</organism>
<evidence type="ECO:0000313" key="1">
    <source>
        <dbReference type="EMBL" id="ULT82930.1"/>
    </source>
</evidence>
<evidence type="ECO:0000313" key="2">
    <source>
        <dbReference type="Proteomes" id="UP000827892"/>
    </source>
</evidence>
<sequence>MLFLDLKKRWWHQKNNWKLFLFSLEIITQNQEDNRDTKKCDKEGYAKMYLLQIVIFSLVTAYCRSALYDDYRHAQFIRDWAAHCVDKYLPKYDAQEVGPEIRKCDTERCVYFMYKYIADNLPEKFLEFDICFETNTARKSSRSPSTNPEQHYTSRS</sequence>
<dbReference type="AlphaFoldDB" id="A0AAE8ZY55"/>